<dbReference type="EMBL" id="KK119894">
    <property type="protein sequence ID" value="KFM77007.1"/>
    <property type="molecule type" value="Genomic_DNA"/>
</dbReference>
<accession>A0A087UI18</accession>
<keyword evidence="2" id="KW-0677">Repeat</keyword>
<feature type="domain" description="C2HC/C3H-type" evidence="7">
    <location>
        <begin position="301"/>
        <end position="330"/>
    </location>
</feature>
<feature type="region of interest" description="Disordered" evidence="6">
    <location>
        <begin position="163"/>
        <end position="201"/>
    </location>
</feature>
<dbReference type="OMA" id="SEAAWQM"/>
<evidence type="ECO:0000259" key="7">
    <source>
        <dbReference type="PROSITE" id="PS52027"/>
    </source>
</evidence>
<proteinExistence type="predicted"/>
<dbReference type="PANTHER" id="PTHR13555:SF68">
    <property type="entry name" value="ZINC FINGER PROTEIN 474"/>
    <property type="match status" value="1"/>
</dbReference>
<feature type="region of interest" description="Disordered" evidence="6">
    <location>
        <begin position="225"/>
        <end position="259"/>
    </location>
</feature>
<evidence type="ECO:0000313" key="8">
    <source>
        <dbReference type="EMBL" id="KFM77007.1"/>
    </source>
</evidence>
<dbReference type="Proteomes" id="UP000054359">
    <property type="component" value="Unassembled WGS sequence"/>
</dbReference>
<feature type="compositionally biased region" description="Basic and acidic residues" evidence="6">
    <location>
        <begin position="180"/>
        <end position="198"/>
    </location>
</feature>
<keyword evidence="4" id="KW-0862">Zinc</keyword>
<feature type="compositionally biased region" description="Basic and acidic residues" evidence="6">
    <location>
        <begin position="236"/>
        <end position="252"/>
    </location>
</feature>
<feature type="non-terminal residue" evidence="8">
    <location>
        <position position="401"/>
    </location>
</feature>
<feature type="compositionally biased region" description="Polar residues" evidence="6">
    <location>
        <begin position="114"/>
        <end position="125"/>
    </location>
</feature>
<evidence type="ECO:0000256" key="3">
    <source>
        <dbReference type="ARBA" id="ARBA00022771"/>
    </source>
</evidence>
<keyword evidence="9" id="KW-1185">Reference proteome</keyword>
<dbReference type="InterPro" id="IPR026319">
    <property type="entry name" value="ZC2HC1A/B-like"/>
</dbReference>
<evidence type="ECO:0000256" key="6">
    <source>
        <dbReference type="SAM" id="MobiDB-lite"/>
    </source>
</evidence>
<protein>
    <submittedName>
        <fullName evidence="8">Zinc finger protein 474</fullName>
    </submittedName>
</protein>
<keyword evidence="3 5" id="KW-0863">Zinc-finger</keyword>
<keyword evidence="1" id="KW-0479">Metal-binding</keyword>
<evidence type="ECO:0000256" key="1">
    <source>
        <dbReference type="ARBA" id="ARBA00022723"/>
    </source>
</evidence>
<dbReference type="Gene3D" id="3.30.160.60">
    <property type="entry name" value="Classic Zinc Finger"/>
    <property type="match status" value="2"/>
</dbReference>
<evidence type="ECO:0000256" key="5">
    <source>
        <dbReference type="PROSITE-ProRule" id="PRU01371"/>
    </source>
</evidence>
<evidence type="ECO:0000256" key="2">
    <source>
        <dbReference type="ARBA" id="ARBA00022737"/>
    </source>
</evidence>
<name>A0A087UI18_STEMI</name>
<dbReference type="OrthoDB" id="6435785at2759"/>
<evidence type="ECO:0000313" key="9">
    <source>
        <dbReference type="Proteomes" id="UP000054359"/>
    </source>
</evidence>
<dbReference type="InterPro" id="IPR049899">
    <property type="entry name" value="Znf_C2HC_C3H"/>
</dbReference>
<sequence>MSNVKYPRSFLPCYVCERLYTLHSLKFHTPRCLARWRAENEKKPLYERETTPVNYTEWPTAEDGQQEFISWQNQYESEENERPPELRPGTRTLLNPTPNIVHPVISPPRKQRKQPVTIQEQPKSKFNNQLLLRGKNNSEENETINKRLGNRTKVSSSCCGLTIPNGLSSKLSPRNKIRSSRRELPRSRPTRTERKPARDSFPMTDALLTQQRSGRLPIRVYKPAPRLTDRNNNNRPFDRKMTIGETSREVSDKGGTQRGTEYQTCKMCGKQVELTRFKAHETNCLKIGGLGSSKAASRRPPTIVCYICGRQFGTKSIGLHEPHCLKKWQLENDKLPKNLRRPLPQKPEIILRGDGSFDTAAMSEAAWQMHLKQLVPCDNCGRTFLPDRLEVHQRGCHTDKR</sequence>
<dbReference type="AlphaFoldDB" id="A0A087UI18"/>
<reference evidence="8 9" key="1">
    <citation type="submission" date="2013-11" db="EMBL/GenBank/DDBJ databases">
        <title>Genome sequencing of Stegodyphus mimosarum.</title>
        <authorList>
            <person name="Bechsgaard J."/>
        </authorList>
    </citation>
    <scope>NUCLEOTIDE SEQUENCE [LARGE SCALE GENOMIC DNA]</scope>
</reference>
<organism evidence="8 9">
    <name type="scientific">Stegodyphus mimosarum</name>
    <name type="common">African social velvet spider</name>
    <dbReference type="NCBI Taxonomy" id="407821"/>
    <lineage>
        <taxon>Eukaryota</taxon>
        <taxon>Metazoa</taxon>
        <taxon>Ecdysozoa</taxon>
        <taxon>Arthropoda</taxon>
        <taxon>Chelicerata</taxon>
        <taxon>Arachnida</taxon>
        <taxon>Araneae</taxon>
        <taxon>Araneomorphae</taxon>
        <taxon>Entelegynae</taxon>
        <taxon>Eresoidea</taxon>
        <taxon>Eresidae</taxon>
        <taxon>Stegodyphus</taxon>
    </lineage>
</organism>
<dbReference type="PROSITE" id="PS52027">
    <property type="entry name" value="ZF_C2HC_C3H"/>
    <property type="match status" value="2"/>
</dbReference>
<feature type="region of interest" description="Disordered" evidence="6">
    <location>
        <begin position="74"/>
        <end position="125"/>
    </location>
</feature>
<gene>
    <name evidence="8" type="ORF">X975_14449</name>
</gene>
<dbReference type="Pfam" id="PF13913">
    <property type="entry name" value="zf-C2HC_2"/>
    <property type="match status" value="2"/>
</dbReference>
<feature type="domain" description="C2HC/C3H-type" evidence="7">
    <location>
        <begin position="373"/>
        <end position="401"/>
    </location>
</feature>
<feature type="compositionally biased region" description="Polar residues" evidence="6">
    <location>
        <begin position="163"/>
        <end position="172"/>
    </location>
</feature>
<dbReference type="GO" id="GO:0008270">
    <property type="term" value="F:zinc ion binding"/>
    <property type="evidence" value="ECO:0007669"/>
    <property type="project" value="UniProtKB-KW"/>
</dbReference>
<evidence type="ECO:0000256" key="4">
    <source>
        <dbReference type="ARBA" id="ARBA00022833"/>
    </source>
</evidence>
<dbReference type="PANTHER" id="PTHR13555">
    <property type="entry name" value="C2H2 ZINC FINGER CGI-62-RELATED"/>
    <property type="match status" value="1"/>
</dbReference>